<evidence type="ECO:0000256" key="1">
    <source>
        <dbReference type="ARBA" id="ARBA00022729"/>
    </source>
</evidence>
<feature type="domain" description="Outer membrane protein beta-barrel" evidence="3">
    <location>
        <begin position="21"/>
        <end position="254"/>
    </location>
</feature>
<reference evidence="4 5" key="1">
    <citation type="submission" date="2019-08" db="EMBL/GenBank/DDBJ databases">
        <authorList>
            <person name="Guy L."/>
        </authorList>
    </citation>
    <scope>NUCLEOTIDE SEQUENCE [LARGE SCALE GENOMIC DNA]</scope>
    <source>
        <strain evidence="4 5">SGT-108</strain>
    </source>
</reference>
<sequence length="255" mass="28371">MNFQAARKYLSLPIMNSIFYLLLPGSAFAANCNFQFTLYGGYNHSETSVSDLVISPLETDSLHNSNGGNDFLGGAGVAYQQMLTDDEDNGTIFRDVSLGLNFFMFNNSSSDEVYQFKDPQFDNFNYQLKLETSRLMLDGQLDFQPLWQDVIPFVEASVGVARVVAKYNESPEPDEGIQDGDIDLTDRTNYQFAYSLGAGFKTNLSPQVQLSLSYLFTDFGTVKTSTHAPQLTLDSPISIQLRTHTALLGLSYLFA</sequence>
<keyword evidence="1 2" id="KW-0732">Signal</keyword>
<gene>
    <name evidence="4" type="ORF">AQUSIP_02250</name>
</gene>
<evidence type="ECO:0000259" key="3">
    <source>
        <dbReference type="Pfam" id="PF13505"/>
    </source>
</evidence>
<name>A0A5E4PF15_9COXI</name>
<evidence type="ECO:0000256" key="2">
    <source>
        <dbReference type="SAM" id="SignalP"/>
    </source>
</evidence>
<feature type="chain" id="PRO_5022715010" description="Outer membrane protein beta-barrel domain-containing protein" evidence="2">
    <location>
        <begin position="30"/>
        <end position="255"/>
    </location>
</feature>
<keyword evidence="5" id="KW-1185">Reference proteome</keyword>
<dbReference type="AlphaFoldDB" id="A0A5E4PF15"/>
<feature type="signal peptide" evidence="2">
    <location>
        <begin position="1"/>
        <end position="29"/>
    </location>
</feature>
<dbReference type="Pfam" id="PF13505">
    <property type="entry name" value="OMP_b-brl"/>
    <property type="match status" value="1"/>
</dbReference>
<organism evidence="4 5">
    <name type="scientific">Aquicella siphonis</name>
    <dbReference type="NCBI Taxonomy" id="254247"/>
    <lineage>
        <taxon>Bacteria</taxon>
        <taxon>Pseudomonadati</taxon>
        <taxon>Pseudomonadota</taxon>
        <taxon>Gammaproteobacteria</taxon>
        <taxon>Legionellales</taxon>
        <taxon>Coxiellaceae</taxon>
        <taxon>Aquicella</taxon>
    </lineage>
</organism>
<dbReference type="SUPFAM" id="SSF56925">
    <property type="entry name" value="OMPA-like"/>
    <property type="match status" value="1"/>
</dbReference>
<dbReference type="Proteomes" id="UP000324194">
    <property type="component" value="Chromosome 1"/>
</dbReference>
<dbReference type="KEGG" id="asip:AQUSIP_02250"/>
<dbReference type="Gene3D" id="2.40.160.20">
    <property type="match status" value="1"/>
</dbReference>
<dbReference type="RefSeq" id="WP_172622684.1">
    <property type="nucleotide sequence ID" value="NZ_LR699119.1"/>
</dbReference>
<evidence type="ECO:0000313" key="5">
    <source>
        <dbReference type="Proteomes" id="UP000324194"/>
    </source>
</evidence>
<dbReference type="InterPro" id="IPR027385">
    <property type="entry name" value="Beta-barrel_OMP"/>
</dbReference>
<proteinExistence type="predicted"/>
<protein>
    <recommendedName>
        <fullName evidence="3">Outer membrane protein beta-barrel domain-containing protein</fullName>
    </recommendedName>
</protein>
<evidence type="ECO:0000313" key="4">
    <source>
        <dbReference type="EMBL" id="VVC74951.1"/>
    </source>
</evidence>
<accession>A0A5E4PF15</accession>
<dbReference type="EMBL" id="LR699119">
    <property type="protein sequence ID" value="VVC74951.1"/>
    <property type="molecule type" value="Genomic_DNA"/>
</dbReference>
<dbReference type="InterPro" id="IPR011250">
    <property type="entry name" value="OMP/PagP_B-barrel"/>
</dbReference>